<keyword evidence="2" id="KW-1015">Disulfide bond</keyword>
<feature type="domain" description="Fibronectin type-III" evidence="4">
    <location>
        <begin position="1"/>
        <end position="95"/>
    </location>
</feature>
<keyword evidence="1" id="KW-0677">Repeat</keyword>
<reference evidence="5" key="2">
    <citation type="submission" date="2022-06" db="UniProtKB">
        <authorList>
            <consortium name="EnsemblMetazoa"/>
        </authorList>
    </citation>
    <scope>IDENTIFICATION</scope>
    <source>
        <strain evidence="5">DF5081</strain>
    </source>
</reference>
<dbReference type="PANTHER" id="PTHR13817:SF166">
    <property type="entry name" value="NEURONAL IGCAM-RELATED"/>
    <property type="match status" value="1"/>
</dbReference>
<dbReference type="InterPro" id="IPR036116">
    <property type="entry name" value="FN3_sf"/>
</dbReference>
<dbReference type="CDD" id="cd00063">
    <property type="entry name" value="FN3"/>
    <property type="match status" value="1"/>
</dbReference>
<dbReference type="Gene3D" id="2.60.40.10">
    <property type="entry name" value="Immunoglobulins"/>
    <property type="match status" value="2"/>
</dbReference>
<dbReference type="PANTHER" id="PTHR13817">
    <property type="entry name" value="TITIN"/>
    <property type="match status" value="1"/>
</dbReference>
<proteinExistence type="predicted"/>
<feature type="domain" description="Fibronectin type-III" evidence="4">
    <location>
        <begin position="100"/>
        <end position="206"/>
    </location>
</feature>
<dbReference type="AlphaFoldDB" id="A0A8R1EBN4"/>
<evidence type="ECO:0000313" key="5">
    <source>
        <dbReference type="EnsemblMetazoa" id="CJA32002.1"/>
    </source>
</evidence>
<dbReference type="Proteomes" id="UP000005237">
    <property type="component" value="Unassembled WGS sequence"/>
</dbReference>
<dbReference type="Pfam" id="PF00041">
    <property type="entry name" value="fn3"/>
    <property type="match status" value="1"/>
</dbReference>
<evidence type="ECO:0000256" key="1">
    <source>
        <dbReference type="ARBA" id="ARBA00022737"/>
    </source>
</evidence>
<dbReference type="PROSITE" id="PS50853">
    <property type="entry name" value="FN3"/>
    <property type="match status" value="2"/>
</dbReference>
<evidence type="ECO:0000259" key="4">
    <source>
        <dbReference type="PROSITE" id="PS50853"/>
    </source>
</evidence>
<evidence type="ECO:0000256" key="3">
    <source>
        <dbReference type="SAM" id="MobiDB-lite"/>
    </source>
</evidence>
<dbReference type="SMART" id="SM00060">
    <property type="entry name" value="FN3"/>
    <property type="match status" value="2"/>
</dbReference>
<feature type="region of interest" description="Disordered" evidence="3">
    <location>
        <begin position="140"/>
        <end position="159"/>
    </location>
</feature>
<accession>A0A8R1EBN4</accession>
<dbReference type="InterPro" id="IPR050964">
    <property type="entry name" value="Striated_Muscle_Regulatory"/>
</dbReference>
<evidence type="ECO:0000256" key="2">
    <source>
        <dbReference type="ARBA" id="ARBA00023157"/>
    </source>
</evidence>
<dbReference type="SUPFAM" id="SSF49265">
    <property type="entry name" value="Fibronectin type III"/>
    <property type="match status" value="1"/>
</dbReference>
<reference evidence="6" key="1">
    <citation type="submission" date="2010-08" db="EMBL/GenBank/DDBJ databases">
        <authorList>
            <consortium name="Caenorhabditis japonica Sequencing Consortium"/>
            <person name="Wilson R.K."/>
        </authorList>
    </citation>
    <scope>NUCLEOTIDE SEQUENCE [LARGE SCALE GENOMIC DNA]</scope>
    <source>
        <strain evidence="6">DF5081</strain>
    </source>
</reference>
<dbReference type="EnsemblMetazoa" id="CJA32002.1">
    <property type="protein sequence ID" value="CJA32002.1"/>
    <property type="gene ID" value="WBGene00207849"/>
</dbReference>
<dbReference type="InterPro" id="IPR003961">
    <property type="entry name" value="FN3_dom"/>
</dbReference>
<protein>
    <recommendedName>
        <fullName evidence="4">Fibronectin type-III domain-containing protein</fullName>
    </recommendedName>
</protein>
<name>A0A8R1EBN4_CAEJA</name>
<dbReference type="InterPro" id="IPR013783">
    <property type="entry name" value="Ig-like_fold"/>
</dbReference>
<evidence type="ECO:0000313" key="6">
    <source>
        <dbReference type="Proteomes" id="UP000005237"/>
    </source>
</evidence>
<organism evidence="5 6">
    <name type="scientific">Caenorhabditis japonica</name>
    <dbReference type="NCBI Taxonomy" id="281687"/>
    <lineage>
        <taxon>Eukaryota</taxon>
        <taxon>Metazoa</taxon>
        <taxon>Ecdysozoa</taxon>
        <taxon>Nematoda</taxon>
        <taxon>Chromadorea</taxon>
        <taxon>Rhabditida</taxon>
        <taxon>Rhabditina</taxon>
        <taxon>Rhabditomorpha</taxon>
        <taxon>Rhabditoidea</taxon>
        <taxon>Rhabditidae</taxon>
        <taxon>Peloderinae</taxon>
        <taxon>Caenorhabditis</taxon>
    </lineage>
</organism>
<sequence>MWQCGWKNLFSLELGEKNHTRFQPKVDGYLVELRTKRNRKWRAAERQIVANMEKDSITVQNLHPNTEYQFRVRSVDKSAIGEPSIPSEWVRTPPGAPTEPIDNLKWRSLDAQTLLVEWQPIELGDESSGDNLRYRVSWSESTVGNRTEQEEEELSNHLDSDQPQAILKLNRTEGCRMVVLAVRPVNDQGNGSVSTDTVAFLNSQGELKKVSLHNVKPINASHVNISWAWDTSSSDCDTKHAVQISCLDLKGSEISATVASDKTYWLLGGLDAETAYDCDLKAVDNHVRIIIIF</sequence>
<keyword evidence="6" id="KW-1185">Reference proteome</keyword>